<dbReference type="AlphaFoldDB" id="A0A5D0RMC5"/>
<accession>A0A5D0RMC5</accession>
<keyword evidence="2" id="KW-0472">Membrane</keyword>
<evidence type="ECO:0000313" key="4">
    <source>
        <dbReference type="EMBL" id="TYB81704.1"/>
    </source>
</evidence>
<evidence type="ECO:0000256" key="2">
    <source>
        <dbReference type="SAM" id="Phobius"/>
    </source>
</evidence>
<dbReference type="RefSeq" id="WP_148377512.1">
    <property type="nucleotide sequence ID" value="NZ_VSIY01000005.1"/>
</dbReference>
<protein>
    <submittedName>
        <fullName evidence="4">Uncharacterized protein</fullName>
    </submittedName>
</protein>
<organism evidence="4 5">
    <name type="scientific">Maritimibacter fusiformis</name>
    <dbReference type="NCBI Taxonomy" id="2603819"/>
    <lineage>
        <taxon>Bacteria</taxon>
        <taxon>Pseudomonadati</taxon>
        <taxon>Pseudomonadota</taxon>
        <taxon>Alphaproteobacteria</taxon>
        <taxon>Rhodobacterales</taxon>
        <taxon>Roseobacteraceae</taxon>
        <taxon>Maritimibacter</taxon>
    </lineage>
</organism>
<keyword evidence="2" id="KW-0812">Transmembrane</keyword>
<evidence type="ECO:0000256" key="3">
    <source>
        <dbReference type="SAM" id="SignalP"/>
    </source>
</evidence>
<dbReference type="EMBL" id="VSIY01000005">
    <property type="protein sequence ID" value="TYB81704.1"/>
    <property type="molecule type" value="Genomic_DNA"/>
</dbReference>
<name>A0A5D0RMC5_9RHOB</name>
<evidence type="ECO:0000313" key="5">
    <source>
        <dbReference type="Proteomes" id="UP000322080"/>
    </source>
</evidence>
<proteinExistence type="predicted"/>
<keyword evidence="2" id="KW-1133">Transmembrane helix</keyword>
<keyword evidence="5" id="KW-1185">Reference proteome</keyword>
<evidence type="ECO:0000256" key="1">
    <source>
        <dbReference type="SAM" id="MobiDB-lite"/>
    </source>
</evidence>
<feature type="region of interest" description="Disordered" evidence="1">
    <location>
        <begin position="65"/>
        <end position="88"/>
    </location>
</feature>
<feature type="signal peptide" evidence="3">
    <location>
        <begin position="1"/>
        <end position="26"/>
    </location>
</feature>
<reference evidence="4 5" key="1">
    <citation type="submission" date="2019-08" db="EMBL/GenBank/DDBJ databases">
        <title>Identification of a novel species of the genus Boseongicola.</title>
        <authorList>
            <person name="Zhang X.-Q."/>
        </authorList>
    </citation>
    <scope>NUCLEOTIDE SEQUENCE [LARGE SCALE GENOMIC DNA]</scope>
    <source>
        <strain evidence="4 5">HY14</strain>
    </source>
</reference>
<keyword evidence="3" id="KW-0732">Signal</keyword>
<dbReference type="Proteomes" id="UP000322080">
    <property type="component" value="Unassembled WGS sequence"/>
</dbReference>
<feature type="chain" id="PRO_5023063792" evidence="3">
    <location>
        <begin position="27"/>
        <end position="88"/>
    </location>
</feature>
<gene>
    <name evidence="4" type="ORF">FVF75_08315</name>
</gene>
<feature type="transmembrane region" description="Helical" evidence="2">
    <location>
        <begin position="42"/>
        <end position="60"/>
    </location>
</feature>
<comment type="caution">
    <text evidence="4">The sequence shown here is derived from an EMBL/GenBank/DDBJ whole genome shotgun (WGS) entry which is preliminary data.</text>
</comment>
<sequence>MIAKKTILAMSLAAALAMPVPGVAQSYTPVYPPSSSAGDNSVVAAVILTAMAVALAVMAFNGSTTVSSKGGKTDPYTGRTTGPVLMDF</sequence>